<gene>
    <name evidence="1" type="ORF">CGLO_14816</name>
</gene>
<reference evidence="2" key="1">
    <citation type="journal article" date="2013" name="Mol. Plant Microbe Interact.">
        <title>Global aspects of pacC regulation of pathogenicity genes in Colletotrichum gloeosporioides as revealed by transcriptome analysis.</title>
        <authorList>
            <person name="Alkan N."/>
            <person name="Meng X."/>
            <person name="Friedlander G."/>
            <person name="Reuveni E."/>
            <person name="Sukno S."/>
            <person name="Sherman A."/>
            <person name="Thon M."/>
            <person name="Fluhr R."/>
            <person name="Prusky D."/>
        </authorList>
    </citation>
    <scope>NUCLEOTIDE SEQUENCE [LARGE SCALE GENOMIC DNA]</scope>
    <source>
        <strain evidence="2">Cg-14</strain>
    </source>
</reference>
<dbReference type="Proteomes" id="UP000015530">
    <property type="component" value="Unassembled WGS sequence"/>
</dbReference>
<sequence length="9" mass="1142">MLPKLHKEF</sequence>
<proteinExistence type="predicted"/>
<protein>
    <submittedName>
        <fullName evidence="1">Uncharacterized protein</fullName>
    </submittedName>
</protein>
<name>T0JSS6_COLGC</name>
<organism evidence="1 2">
    <name type="scientific">Colletotrichum gloeosporioides (strain Cg-14)</name>
    <name type="common">Anthracnose fungus</name>
    <name type="synonym">Glomerella cingulata</name>
    <dbReference type="NCBI Taxonomy" id="1237896"/>
    <lineage>
        <taxon>Eukaryota</taxon>
        <taxon>Fungi</taxon>
        <taxon>Dikarya</taxon>
        <taxon>Ascomycota</taxon>
        <taxon>Pezizomycotina</taxon>
        <taxon>Sordariomycetes</taxon>
        <taxon>Hypocreomycetidae</taxon>
        <taxon>Glomerellales</taxon>
        <taxon>Glomerellaceae</taxon>
        <taxon>Colletotrichum</taxon>
        <taxon>Colletotrichum gloeosporioides species complex</taxon>
    </lineage>
</organism>
<evidence type="ECO:0000313" key="1">
    <source>
        <dbReference type="EMBL" id="EQB46167.1"/>
    </source>
</evidence>
<evidence type="ECO:0000313" key="2">
    <source>
        <dbReference type="Proteomes" id="UP000015530"/>
    </source>
</evidence>
<accession>T0JSS6</accession>
<dbReference type="EMBL" id="AMYD01003516">
    <property type="protein sequence ID" value="EQB46167.1"/>
    <property type="molecule type" value="Genomic_DNA"/>
</dbReference>
<dbReference type="HOGENOM" id="CLU_3438985_0_0_1"/>
<comment type="caution">
    <text evidence="1">The sequence shown here is derived from an EMBL/GenBank/DDBJ whole genome shotgun (WGS) entry which is preliminary data.</text>
</comment>